<feature type="domain" description="Peptidase M43 pregnancy-associated plasma-A" evidence="9">
    <location>
        <begin position="198"/>
        <end position="344"/>
    </location>
</feature>
<evidence type="ECO:0000259" key="9">
    <source>
        <dbReference type="Pfam" id="PF05572"/>
    </source>
</evidence>
<dbReference type="NCBIfam" id="TIGR04183">
    <property type="entry name" value="Por_Secre_tail"/>
    <property type="match status" value="1"/>
</dbReference>
<feature type="domain" description="Secretion system C-terminal sorting" evidence="10">
    <location>
        <begin position="947"/>
        <end position="1022"/>
    </location>
</feature>
<evidence type="ECO:0000313" key="11">
    <source>
        <dbReference type="EMBL" id="PZV81580.1"/>
    </source>
</evidence>
<dbReference type="OrthoDB" id="6278496at2"/>
<evidence type="ECO:0000256" key="4">
    <source>
        <dbReference type="ARBA" id="ARBA00022729"/>
    </source>
</evidence>
<dbReference type="Gene3D" id="2.60.40.10">
    <property type="entry name" value="Immunoglobulins"/>
    <property type="match status" value="1"/>
</dbReference>
<dbReference type="InterPro" id="IPR013783">
    <property type="entry name" value="Ig-like_fold"/>
</dbReference>
<keyword evidence="12" id="KW-1185">Reference proteome</keyword>
<keyword evidence="5" id="KW-0378">Hydrolase</keyword>
<dbReference type="Pfam" id="PF18962">
    <property type="entry name" value="Por_Secre_tail"/>
    <property type="match status" value="1"/>
</dbReference>
<dbReference type="SUPFAM" id="SSF55486">
    <property type="entry name" value="Metalloproteases ('zincins'), catalytic domain"/>
    <property type="match status" value="1"/>
</dbReference>
<evidence type="ECO:0000256" key="2">
    <source>
        <dbReference type="ARBA" id="ARBA00022670"/>
    </source>
</evidence>
<evidence type="ECO:0000256" key="6">
    <source>
        <dbReference type="ARBA" id="ARBA00022833"/>
    </source>
</evidence>
<evidence type="ECO:0000259" key="10">
    <source>
        <dbReference type="Pfam" id="PF18962"/>
    </source>
</evidence>
<organism evidence="11 12">
    <name type="scientific">Algoriphagus aquaeductus</name>
    <dbReference type="NCBI Taxonomy" id="475299"/>
    <lineage>
        <taxon>Bacteria</taxon>
        <taxon>Pseudomonadati</taxon>
        <taxon>Bacteroidota</taxon>
        <taxon>Cytophagia</taxon>
        <taxon>Cytophagales</taxon>
        <taxon>Cyclobacteriaceae</taxon>
        <taxon>Algoriphagus</taxon>
    </lineage>
</organism>
<dbReference type="InterPro" id="IPR024079">
    <property type="entry name" value="MetalloPept_cat_dom_sf"/>
</dbReference>
<dbReference type="GO" id="GO:0008237">
    <property type="term" value="F:metallopeptidase activity"/>
    <property type="evidence" value="ECO:0007669"/>
    <property type="project" value="UniProtKB-KW"/>
</dbReference>
<dbReference type="Gene3D" id="3.40.390.10">
    <property type="entry name" value="Collagenase (Catalytic Domain)"/>
    <property type="match status" value="1"/>
</dbReference>
<dbReference type="Proteomes" id="UP000248917">
    <property type="component" value="Unassembled WGS sequence"/>
</dbReference>
<keyword evidence="6" id="KW-0862">Zinc</keyword>
<dbReference type="GO" id="GO:0006508">
    <property type="term" value="P:proteolysis"/>
    <property type="evidence" value="ECO:0007669"/>
    <property type="project" value="UniProtKB-KW"/>
</dbReference>
<dbReference type="PANTHER" id="PTHR47466:SF1">
    <property type="entry name" value="METALLOPROTEASE MEP1 (AFU_ORTHOLOGUE AFUA_1G07730)-RELATED"/>
    <property type="match status" value="1"/>
</dbReference>
<accession>A0A326RPZ6</accession>
<dbReference type="Pfam" id="PF05572">
    <property type="entry name" value="Peptidase_M43"/>
    <property type="match status" value="1"/>
</dbReference>
<evidence type="ECO:0000256" key="8">
    <source>
        <dbReference type="ARBA" id="ARBA00023157"/>
    </source>
</evidence>
<keyword evidence="2" id="KW-0645">Protease</keyword>
<keyword evidence="4" id="KW-0732">Signal</keyword>
<comment type="similarity">
    <text evidence="1">Belongs to the peptidase M43B family.</text>
</comment>
<dbReference type="PANTHER" id="PTHR47466">
    <property type="match status" value="1"/>
</dbReference>
<keyword evidence="8" id="KW-1015">Disulfide bond</keyword>
<sequence length="1023" mass="113293">MKRRSLFFRIFLLLFGGLFVLGSPSFGQQIVLQDLGSTFGAAPGHAHHEKCAHTFLEARLEKELGVFGSKEFFEDWITRKIEAKKSVPQIARTLEGPRKIPVVVHVIHNGTSVGMGANIPDSQISEQIRILNEDFRRLNADANRTPAEFLPVAADANIEFVLAKQDPSGLPTTGIVRLQGTKTTYSPDDATLIGQLSQWNPEEYMNIWVVPLVSPFIGYASFPISDLPGLNFSPFPAISDGVTIDYRFFGMGGSATSASRGRTATHEVGHYFGLRHIWGDGGCGVDDFVLDTPEQDNSNNICNANPSRFSCGSNDMIQNYMDYTPDACMNLFTRGQVERFDVVLANSPRRVTLVNNRATQDPVLEDRDLSITRIIQPSDALCNPVIIPEIEVQNAGNQSVTSAQIEFTINGQLIESRRFSLNLQTGQTQVLAFNAVSVTGNSNQFRFSVIQVNDNTDQKADNNTRISNPVQQGQINLPYTFNLSTFPSQWIVNNPDQSFTWERTNITVDGVAQQAVFIRHYEYDAAGQLDYFISPQIDLNLYPNAQLVFELAHAPYNQNGFQDEVIVAVAPDCSSEFDLINAPYQKSGTRLQTSEPTLDEFIPSSSSQFRTELVNLSKFRDLGKIRVAIISKNSYGNNVYLRNIRILPQEEFKYELKVEGVIAPTAISNGTHAQEIIRISNSGNLPVTRFLFTRNTNNGNNQVFVGSGSTIRPGETVDLTINNSTSDGKNRLSYGVSEPNFDQNFQAAPLFRWFNLENPTQTEVPWRQNFNASTDLNPWLTINPEADQGAWQIIPVTTGSGNNNVARMQGGANGNSYWLGTPSFDLSVSRQASVFFDVAAGVVNPATTLYLLASENGGEDYSVVWSASGTDLSTVNVGEANPNSLGDYERKYANLTEFAGEGKKQVRLAFVLDWVGEQNAPVYLDNLELFLNANPDPVIPAEGNSVLYPNPAVEYFSLAFNLPRREAVTVQIISSTGALVQELNFPNTLNQTYTFTREMFSQGLYILKINSPSLQEIKRLVIN</sequence>
<evidence type="ECO:0000256" key="3">
    <source>
        <dbReference type="ARBA" id="ARBA00022723"/>
    </source>
</evidence>
<dbReference type="EMBL" id="QKTX01000010">
    <property type="protein sequence ID" value="PZV81580.1"/>
    <property type="molecule type" value="Genomic_DNA"/>
</dbReference>
<keyword evidence="3" id="KW-0479">Metal-binding</keyword>
<evidence type="ECO:0000256" key="1">
    <source>
        <dbReference type="ARBA" id="ARBA00008721"/>
    </source>
</evidence>
<dbReference type="AlphaFoldDB" id="A0A326RPZ6"/>
<keyword evidence="7" id="KW-0482">Metalloprotease</keyword>
<evidence type="ECO:0000256" key="7">
    <source>
        <dbReference type="ARBA" id="ARBA00023049"/>
    </source>
</evidence>
<evidence type="ECO:0000313" key="12">
    <source>
        <dbReference type="Proteomes" id="UP000248917"/>
    </source>
</evidence>
<gene>
    <name evidence="11" type="ORF">CLV31_110113</name>
</gene>
<name>A0A326RPZ6_9BACT</name>
<dbReference type="InterPro" id="IPR026444">
    <property type="entry name" value="Secre_tail"/>
</dbReference>
<comment type="caution">
    <text evidence="11">The sequence shown here is derived from an EMBL/GenBank/DDBJ whole genome shotgun (WGS) entry which is preliminary data.</text>
</comment>
<dbReference type="GO" id="GO:0046872">
    <property type="term" value="F:metal ion binding"/>
    <property type="evidence" value="ECO:0007669"/>
    <property type="project" value="UniProtKB-KW"/>
</dbReference>
<protein>
    <submittedName>
        <fullName evidence="11">Putative secreted protein (Por secretion system target)</fullName>
    </submittedName>
</protein>
<reference evidence="11 12" key="1">
    <citation type="submission" date="2018-06" db="EMBL/GenBank/DDBJ databases">
        <title>Genomic Encyclopedia of Archaeal and Bacterial Type Strains, Phase II (KMG-II): from individual species to whole genera.</title>
        <authorList>
            <person name="Goeker M."/>
        </authorList>
    </citation>
    <scope>NUCLEOTIDE SEQUENCE [LARGE SCALE GENOMIC DNA]</scope>
    <source>
        <strain evidence="11 12">T4</strain>
    </source>
</reference>
<evidence type="ECO:0000256" key="5">
    <source>
        <dbReference type="ARBA" id="ARBA00022801"/>
    </source>
</evidence>
<dbReference type="InterPro" id="IPR008754">
    <property type="entry name" value="Peptidase_M43"/>
</dbReference>
<dbReference type="RefSeq" id="WP_111393568.1">
    <property type="nucleotide sequence ID" value="NZ_QKTX01000010.1"/>
</dbReference>
<proteinExistence type="inferred from homology"/>
<dbReference type="CDD" id="cd04275">
    <property type="entry name" value="ZnMc_pappalysin_like"/>
    <property type="match status" value="1"/>
</dbReference>